<evidence type="ECO:0000313" key="3">
    <source>
        <dbReference type="EMBL" id="GAA3591669.1"/>
    </source>
</evidence>
<proteinExistence type="predicted"/>
<keyword evidence="3" id="KW-0449">Lipoprotein</keyword>
<dbReference type="SMART" id="SM00909">
    <property type="entry name" value="Germane"/>
    <property type="match status" value="1"/>
</dbReference>
<feature type="domain" description="GerMN" evidence="2">
    <location>
        <begin position="244"/>
        <end position="334"/>
    </location>
</feature>
<dbReference type="EMBL" id="BAAAZO010000001">
    <property type="protein sequence ID" value="GAA3591669.1"/>
    <property type="molecule type" value="Genomic_DNA"/>
</dbReference>
<dbReference type="SUPFAM" id="SSF69322">
    <property type="entry name" value="Tricorn protease domain 2"/>
    <property type="match status" value="1"/>
</dbReference>
<evidence type="ECO:0000313" key="4">
    <source>
        <dbReference type="Proteomes" id="UP001501074"/>
    </source>
</evidence>
<dbReference type="Proteomes" id="UP001501074">
    <property type="component" value="Unassembled WGS sequence"/>
</dbReference>
<accession>A0ABP6YUR5</accession>
<evidence type="ECO:0000259" key="2">
    <source>
        <dbReference type="SMART" id="SM00909"/>
    </source>
</evidence>
<dbReference type="InterPro" id="IPR018910">
    <property type="entry name" value="LpqB_C"/>
</dbReference>
<dbReference type="Pfam" id="PF10647">
    <property type="entry name" value="Gmad1"/>
    <property type="match status" value="1"/>
</dbReference>
<dbReference type="Pfam" id="PF10646">
    <property type="entry name" value="Germane"/>
    <property type="match status" value="1"/>
</dbReference>
<comment type="caution">
    <text evidence="3">The sequence shown here is derived from an EMBL/GenBank/DDBJ whole genome shotgun (WGS) entry which is preliminary data.</text>
</comment>
<gene>
    <name evidence="3" type="primary">lpqB</name>
    <name evidence="3" type="ORF">GCM10022223_02800</name>
</gene>
<feature type="compositionally biased region" description="Low complexity" evidence="1">
    <location>
        <begin position="122"/>
        <end position="141"/>
    </location>
</feature>
<dbReference type="RefSeq" id="WP_231484917.1">
    <property type="nucleotide sequence ID" value="NZ_BAAAZO010000001.1"/>
</dbReference>
<sequence length="619" mass="65112">MSRAWGRVPALVLAMVAVVGLPGCATIPRTGPVISGDVINDDPLEGVFQLAPEGPKTGQSPVEVVRGFLAASAGYSDDHAVARSFLSPARRLAWRPDTSVTVFRSLDTLSTRQLPEGDDSKATPSAAPSATAGADAGAAGAAGAAPGREVAEVVVRAPSIAHIDSSGRYQVIPPGSKTEPRYFGLVKSGGQWRINTLDDGILITRNDFNVTFKPYWVYFPDAGGDYLVPDTHWFASAPGSPELPTALVRALLEGPPDWLADAVATSVPPGTEMAVSAVVVSNGIATVDLTRNARLADDRQRQLMLAQLQTTLGQLRTISSVRITVERVSYNIPSESGPRPVVDPAVGGAAVGIDAKGRVVRIGVEGNEVVKGLEDLDSLNAVYGLTFPGVSYDGGWFAALSADRSRLLFSEADSGKTTQLPGSGFTAPSFDTRGWLWTADASGVRAVDVAQAASDDGRVLVEADWLKDYQVKALRVSRDGTRAALAITDRGEPHVFLTGIVRDESGRPVRLTQPEGIVPDLVSVRDVAWVDEKHLAVLGRRLPSAANANDETVSAGVDRPWIVEIGGTIQPIEVVAGAETITVGDGASTLIVGTEKGTQGRSRPSWAKISSARWPSFPG</sequence>
<organism evidence="3 4">
    <name type="scientific">Kineosporia mesophila</name>
    <dbReference type="NCBI Taxonomy" id="566012"/>
    <lineage>
        <taxon>Bacteria</taxon>
        <taxon>Bacillati</taxon>
        <taxon>Actinomycetota</taxon>
        <taxon>Actinomycetes</taxon>
        <taxon>Kineosporiales</taxon>
        <taxon>Kineosporiaceae</taxon>
        <taxon>Kineosporia</taxon>
    </lineage>
</organism>
<dbReference type="InterPro" id="IPR059026">
    <property type="entry name" value="LpqB_N"/>
</dbReference>
<keyword evidence="4" id="KW-1185">Reference proteome</keyword>
<name>A0ABP6YUR5_9ACTN</name>
<dbReference type="InterPro" id="IPR019606">
    <property type="entry name" value="GerMN"/>
</dbReference>
<protein>
    <submittedName>
        <fullName evidence="3">MtrAB system accessory lipoprotein LpqB</fullName>
    </submittedName>
</protein>
<dbReference type="Pfam" id="PF25976">
    <property type="entry name" value="LpqB_N"/>
    <property type="match status" value="1"/>
</dbReference>
<feature type="region of interest" description="Disordered" evidence="1">
    <location>
        <begin position="595"/>
        <end position="619"/>
    </location>
</feature>
<reference evidence="4" key="1">
    <citation type="journal article" date="2019" name="Int. J. Syst. Evol. Microbiol.">
        <title>The Global Catalogue of Microorganisms (GCM) 10K type strain sequencing project: providing services to taxonomists for standard genome sequencing and annotation.</title>
        <authorList>
            <consortium name="The Broad Institute Genomics Platform"/>
            <consortium name="The Broad Institute Genome Sequencing Center for Infectious Disease"/>
            <person name="Wu L."/>
            <person name="Ma J."/>
        </authorList>
    </citation>
    <scope>NUCLEOTIDE SEQUENCE [LARGE SCALE GENOMIC DNA]</scope>
    <source>
        <strain evidence="4">JCM 16902</strain>
    </source>
</reference>
<feature type="region of interest" description="Disordered" evidence="1">
    <location>
        <begin position="111"/>
        <end position="141"/>
    </location>
</feature>
<evidence type="ECO:0000256" key="1">
    <source>
        <dbReference type="SAM" id="MobiDB-lite"/>
    </source>
</evidence>